<reference evidence="2 3" key="1">
    <citation type="journal article" date="2019" name="Int. J. Syst. Evol. Microbiol.">
        <title>The Global Catalogue of Microorganisms (GCM) 10K type strain sequencing project: providing services to taxonomists for standard genome sequencing and annotation.</title>
        <authorList>
            <consortium name="The Broad Institute Genomics Platform"/>
            <consortium name="The Broad Institute Genome Sequencing Center for Infectious Disease"/>
            <person name="Wu L."/>
            <person name="Ma J."/>
        </authorList>
    </citation>
    <scope>NUCLEOTIDE SEQUENCE [LARGE SCALE GENOMIC DNA]</scope>
    <source>
        <strain evidence="2 3">YIM 94188</strain>
    </source>
</reference>
<feature type="transmembrane region" description="Helical" evidence="1">
    <location>
        <begin position="124"/>
        <end position="148"/>
    </location>
</feature>
<keyword evidence="1" id="KW-1133">Transmembrane helix</keyword>
<dbReference type="Pfam" id="PF24686">
    <property type="entry name" value="FLQE3_permease"/>
    <property type="match status" value="1"/>
</dbReference>
<feature type="transmembrane region" description="Helical" evidence="1">
    <location>
        <begin position="51"/>
        <end position="73"/>
    </location>
</feature>
<gene>
    <name evidence="2" type="ORF">ACFQEV_06520</name>
</gene>
<feature type="transmembrane region" description="Helical" evidence="1">
    <location>
        <begin position="427"/>
        <end position="445"/>
    </location>
</feature>
<feature type="transmembrane region" description="Helical" evidence="1">
    <location>
        <begin position="203"/>
        <end position="223"/>
    </location>
</feature>
<feature type="transmembrane region" description="Helical" evidence="1">
    <location>
        <begin position="465"/>
        <end position="495"/>
    </location>
</feature>
<dbReference type="InterPro" id="IPR056926">
    <property type="entry name" value="FLQE3_permease"/>
</dbReference>
<keyword evidence="3" id="KW-1185">Reference proteome</keyword>
<protein>
    <submittedName>
        <fullName evidence="2">ABC transporter permease</fullName>
    </submittedName>
</protein>
<feature type="transmembrane region" description="Helical" evidence="1">
    <location>
        <begin position="22"/>
        <end position="39"/>
    </location>
</feature>
<dbReference type="Proteomes" id="UP001596408">
    <property type="component" value="Unassembled WGS sequence"/>
</dbReference>
<dbReference type="EMBL" id="JBHSXH010000009">
    <property type="protein sequence ID" value="MFC6824651.1"/>
    <property type="molecule type" value="Genomic_DNA"/>
</dbReference>
<dbReference type="AlphaFoldDB" id="A0ABD5TVS4"/>
<proteinExistence type="predicted"/>
<organism evidence="2 3">
    <name type="scientific">Halopelagius fulvigenes</name>
    <dbReference type="NCBI Taxonomy" id="1198324"/>
    <lineage>
        <taxon>Archaea</taxon>
        <taxon>Methanobacteriati</taxon>
        <taxon>Methanobacteriota</taxon>
        <taxon>Stenosarchaea group</taxon>
        <taxon>Halobacteria</taxon>
        <taxon>Halobacteriales</taxon>
        <taxon>Haloferacaceae</taxon>
    </lineage>
</organism>
<evidence type="ECO:0000313" key="3">
    <source>
        <dbReference type="Proteomes" id="UP001596408"/>
    </source>
</evidence>
<feature type="transmembrane region" description="Helical" evidence="1">
    <location>
        <begin position="363"/>
        <end position="389"/>
    </location>
</feature>
<feature type="transmembrane region" description="Helical" evidence="1">
    <location>
        <begin position="282"/>
        <end position="305"/>
    </location>
</feature>
<dbReference type="RefSeq" id="WP_379693843.1">
    <property type="nucleotide sequence ID" value="NZ_JBHSXH010000009.1"/>
</dbReference>
<feature type="transmembrane region" description="Helical" evidence="1">
    <location>
        <begin position="93"/>
        <end position="117"/>
    </location>
</feature>
<comment type="caution">
    <text evidence="2">The sequence shown here is derived from an EMBL/GenBank/DDBJ whole genome shotgun (WGS) entry which is preliminary data.</text>
</comment>
<keyword evidence="1" id="KW-0812">Transmembrane</keyword>
<feature type="transmembrane region" description="Helical" evidence="1">
    <location>
        <begin position="395"/>
        <end position="415"/>
    </location>
</feature>
<sequence>MTLSAARLATLIRSDVTLQRRYGFYAVYVFVTVAFALGLRAVPDAELPRFFTLVVLSDPALLGFYFVGALVLFEKGEGVLDALVTTPMSVSEYLLSKVVSLTALALLVSFGIALLAAGTAFDPVALFVAVGLTVPFYVLVGFVAVARFDTLNAYFMSAIVYMTALSLPVLGLFGLVESPLFSLFPVQASLVLLAAVFDPASATTLAYGVGYLVVATAVAWVAARRAFVRHVVRGGDAGGASEPATPGGFSRALGDRTLGGRRLGPVGTMAVADLRKWVQDPLYLYIGLAPVILAAVTRFGTPYVAARLAGTFDLTPYYPLAVAFVAVFVPGTFGFVAGFFVLEERDQGLIAAFRTTPLTAEGYLRYRVLSVVLVSFVVAAVCVPLAGLVAVSPAVYVPVAAVSALWGAVSCFLMASLASNSVEGVAVSKALGILVTIPLFGVAFVPEPWQYALGVFPTFWPAKAFLVGAASGVTAEFAGLLAVGAVVHLVALAALQRRFLARAD</sequence>
<evidence type="ECO:0000313" key="2">
    <source>
        <dbReference type="EMBL" id="MFC6824651.1"/>
    </source>
</evidence>
<feature type="transmembrane region" description="Helical" evidence="1">
    <location>
        <begin position="154"/>
        <end position="173"/>
    </location>
</feature>
<feature type="transmembrane region" description="Helical" evidence="1">
    <location>
        <begin position="317"/>
        <end position="342"/>
    </location>
</feature>
<accession>A0ABD5TVS4</accession>
<keyword evidence="1" id="KW-0472">Membrane</keyword>
<evidence type="ECO:0000256" key="1">
    <source>
        <dbReference type="SAM" id="Phobius"/>
    </source>
</evidence>
<name>A0ABD5TVS4_9EURY</name>